<comment type="caution">
    <text evidence="2">The sequence shown here is derived from an EMBL/GenBank/DDBJ whole genome shotgun (WGS) entry which is preliminary data.</text>
</comment>
<evidence type="ECO:0000313" key="3">
    <source>
        <dbReference type="Proteomes" id="UP001166286"/>
    </source>
</evidence>
<organism evidence="2 3">
    <name type="scientific">Cladonia borealis</name>
    <dbReference type="NCBI Taxonomy" id="184061"/>
    <lineage>
        <taxon>Eukaryota</taxon>
        <taxon>Fungi</taxon>
        <taxon>Dikarya</taxon>
        <taxon>Ascomycota</taxon>
        <taxon>Pezizomycotina</taxon>
        <taxon>Lecanoromycetes</taxon>
        <taxon>OSLEUM clade</taxon>
        <taxon>Lecanoromycetidae</taxon>
        <taxon>Lecanorales</taxon>
        <taxon>Lecanorineae</taxon>
        <taxon>Cladoniaceae</taxon>
        <taxon>Cladonia</taxon>
    </lineage>
</organism>
<evidence type="ECO:0000313" key="2">
    <source>
        <dbReference type="EMBL" id="KAK0514533.1"/>
    </source>
</evidence>
<gene>
    <name evidence="2" type="ORF">JMJ35_003150</name>
</gene>
<dbReference type="Proteomes" id="UP001166286">
    <property type="component" value="Unassembled WGS sequence"/>
</dbReference>
<keyword evidence="1" id="KW-0472">Membrane</keyword>
<proteinExistence type="predicted"/>
<keyword evidence="3" id="KW-1185">Reference proteome</keyword>
<reference evidence="2" key="1">
    <citation type="submission" date="2023-03" db="EMBL/GenBank/DDBJ databases">
        <title>Complete genome of Cladonia borealis.</title>
        <authorList>
            <person name="Park H."/>
        </authorList>
    </citation>
    <scope>NUCLEOTIDE SEQUENCE</scope>
    <source>
        <strain evidence="2">ANT050790</strain>
    </source>
</reference>
<name>A0AA39R458_9LECA</name>
<feature type="transmembrane region" description="Helical" evidence="1">
    <location>
        <begin position="72"/>
        <end position="97"/>
    </location>
</feature>
<evidence type="ECO:0008006" key="4">
    <source>
        <dbReference type="Google" id="ProtNLM"/>
    </source>
</evidence>
<dbReference type="EMBL" id="JAFEKC020000005">
    <property type="protein sequence ID" value="KAK0514533.1"/>
    <property type="molecule type" value="Genomic_DNA"/>
</dbReference>
<keyword evidence="1" id="KW-0812">Transmembrane</keyword>
<protein>
    <recommendedName>
        <fullName evidence="4">Apple domain-containing protein</fullName>
    </recommendedName>
</protein>
<sequence length="266" mass="27839">MAAQGADPEVDTLKSPVSPHDGLLSIASDYTEDGLHSVLNDDKTQPHWTPPIDLTAHEPREKRILGFRKATFWLSAATVIALAFAIAAATVGGTLAAKRSHELNQLRQAQVKLAECSAGLNSTTPDNSSAGIQTCATGTITTSSPQASGSIVSGSNKKSCECNPVSDCASLDPTWTSVLVNNVQFNISCDTHYAGGDIASFMAYEFEDCMNACALYNTLLTAHPDSICSFVSYSAGFTGPENCALKDATAQGSSKLGVDSAILLQS</sequence>
<evidence type="ECO:0000256" key="1">
    <source>
        <dbReference type="SAM" id="Phobius"/>
    </source>
</evidence>
<accession>A0AA39R458</accession>
<dbReference type="AlphaFoldDB" id="A0AA39R458"/>
<keyword evidence="1" id="KW-1133">Transmembrane helix</keyword>